<dbReference type="Proteomes" id="UP000319103">
    <property type="component" value="Unassembled WGS sequence"/>
</dbReference>
<feature type="transmembrane region" description="Helical" evidence="2">
    <location>
        <begin position="210"/>
        <end position="229"/>
    </location>
</feature>
<accession>A0A540VWM2</accession>
<feature type="compositionally biased region" description="Gly residues" evidence="1">
    <location>
        <begin position="370"/>
        <end position="379"/>
    </location>
</feature>
<keyword evidence="2" id="KW-0472">Membrane</keyword>
<name>A0A540VWM2_9ACTN</name>
<dbReference type="EMBL" id="VIGB01000003">
    <property type="protein sequence ID" value="TQF01169.1"/>
    <property type="molecule type" value="Genomic_DNA"/>
</dbReference>
<comment type="caution">
    <text evidence="3">The sequence shown here is derived from an EMBL/GenBank/DDBJ whole genome shotgun (WGS) entry which is preliminary data.</text>
</comment>
<feature type="transmembrane region" description="Helical" evidence="2">
    <location>
        <begin position="30"/>
        <end position="53"/>
    </location>
</feature>
<dbReference type="OrthoDB" id="4197632at2"/>
<dbReference type="AlphaFoldDB" id="A0A540VWM2"/>
<keyword evidence="2" id="KW-1133">Transmembrane helix</keyword>
<evidence type="ECO:0000256" key="1">
    <source>
        <dbReference type="SAM" id="MobiDB-lite"/>
    </source>
</evidence>
<reference evidence="3 4" key="1">
    <citation type="submission" date="2019-06" db="EMBL/GenBank/DDBJ databases">
        <title>Description of Kitasatospora acidophila sp. nov. isolated from pine grove soil, and reclassification of Streptomyces novaecaesareae to Kitasatospora novaeceasareae comb. nov.</title>
        <authorList>
            <person name="Kim M.J."/>
        </authorList>
    </citation>
    <scope>NUCLEOTIDE SEQUENCE [LARGE SCALE GENOMIC DNA]</scope>
    <source>
        <strain evidence="3 4">MMS16-CNU292</strain>
    </source>
</reference>
<evidence type="ECO:0000256" key="2">
    <source>
        <dbReference type="SAM" id="Phobius"/>
    </source>
</evidence>
<feature type="region of interest" description="Disordered" evidence="1">
    <location>
        <begin position="295"/>
        <end position="379"/>
    </location>
</feature>
<feature type="transmembrane region" description="Helical" evidence="2">
    <location>
        <begin position="65"/>
        <end position="84"/>
    </location>
</feature>
<evidence type="ECO:0000313" key="4">
    <source>
        <dbReference type="Proteomes" id="UP000319103"/>
    </source>
</evidence>
<evidence type="ECO:0000313" key="3">
    <source>
        <dbReference type="EMBL" id="TQF01169.1"/>
    </source>
</evidence>
<dbReference type="RefSeq" id="WP_141631904.1">
    <property type="nucleotide sequence ID" value="NZ_VIGB01000003.1"/>
</dbReference>
<feature type="transmembrane region" description="Helical" evidence="2">
    <location>
        <begin position="175"/>
        <end position="198"/>
    </location>
</feature>
<proteinExistence type="predicted"/>
<keyword evidence="4" id="KW-1185">Reference proteome</keyword>
<feature type="transmembrane region" description="Helical" evidence="2">
    <location>
        <begin position="236"/>
        <end position="256"/>
    </location>
</feature>
<gene>
    <name evidence="3" type="ORF">E6W39_01615</name>
</gene>
<feature type="transmembrane region" description="Helical" evidence="2">
    <location>
        <begin position="126"/>
        <end position="155"/>
    </location>
</feature>
<protein>
    <submittedName>
        <fullName evidence="3">Uncharacterized protein</fullName>
    </submittedName>
</protein>
<feature type="transmembrane region" description="Helical" evidence="2">
    <location>
        <begin position="96"/>
        <end position="120"/>
    </location>
</feature>
<keyword evidence="2" id="KW-0812">Transmembrane</keyword>
<sequence>MSTQVHDGGELGTPAAPDGGGRWLAPGVPILAGTVAVVSILTGALMAAVAVAGHAFTPWVSAGPLSPGLVGAAMLGVSPGLLLVGRATRWEEVRTLMLPTAVVLLGLLTVSLVNGGRLYLVHGGSIVLVLFSLGWVGVLALLALGALICLLLQYLTPVTPVRERTVPIPGWAKPFLALLGSSWFGIGAGLLGVPGFWGALLPWRVDRADAQALGVWALALGVGVLGGLVEDDLARLRPALLSLPGVAVVAGVLLGSRAGEVHWASGPGVSLIAMLAGLLASGGIGYRLLSRRTTGPNAQAGEASPGGPAEPARPDGPVGSARSNGPVESARPDGPVESARPNGPVESARPDGPVESARPNGPVGPARPGGPVGAPGGNG</sequence>
<organism evidence="3 4">
    <name type="scientific">Kitasatospora acidiphila</name>
    <dbReference type="NCBI Taxonomy" id="2567942"/>
    <lineage>
        <taxon>Bacteria</taxon>
        <taxon>Bacillati</taxon>
        <taxon>Actinomycetota</taxon>
        <taxon>Actinomycetes</taxon>
        <taxon>Kitasatosporales</taxon>
        <taxon>Streptomycetaceae</taxon>
        <taxon>Kitasatospora</taxon>
    </lineage>
</organism>
<feature type="transmembrane region" description="Helical" evidence="2">
    <location>
        <begin position="268"/>
        <end position="289"/>
    </location>
</feature>